<reference evidence="3 4" key="1">
    <citation type="submission" date="2014-02" db="EMBL/GenBank/DDBJ databases">
        <title>Vibrio fortis Dalian14 Genome Sequencing.</title>
        <authorList>
            <person name="Wang Y."/>
            <person name="Song L."/>
            <person name="Liu G."/>
            <person name="Ding J."/>
        </authorList>
    </citation>
    <scope>NUCLEOTIDE SEQUENCE [LARGE SCALE GENOMIC DNA]</scope>
    <source>
        <strain evidence="3 4">Dalian14</strain>
    </source>
</reference>
<evidence type="ECO:0000256" key="1">
    <source>
        <dbReference type="SAM" id="MobiDB-lite"/>
    </source>
</evidence>
<feature type="chain" id="PRO_5001627340" evidence="2">
    <location>
        <begin position="20"/>
        <end position="78"/>
    </location>
</feature>
<evidence type="ECO:0000313" key="3">
    <source>
        <dbReference type="EMBL" id="KDN27950.1"/>
    </source>
</evidence>
<accession>A0A066ULK3</accession>
<keyword evidence="4" id="KW-1185">Reference proteome</keyword>
<feature type="signal peptide" evidence="2">
    <location>
        <begin position="1"/>
        <end position="19"/>
    </location>
</feature>
<evidence type="ECO:0000256" key="2">
    <source>
        <dbReference type="SAM" id="SignalP"/>
    </source>
</evidence>
<feature type="compositionally biased region" description="Basic and acidic residues" evidence="1">
    <location>
        <begin position="43"/>
        <end position="55"/>
    </location>
</feature>
<protein>
    <submittedName>
        <fullName evidence="3">Uncharacterized protein</fullName>
    </submittedName>
</protein>
<comment type="caution">
    <text evidence="3">The sequence shown here is derived from an EMBL/GenBank/DDBJ whole genome shotgun (WGS) entry which is preliminary data.</text>
</comment>
<feature type="compositionally biased region" description="Basic and acidic residues" evidence="1">
    <location>
        <begin position="64"/>
        <end position="78"/>
    </location>
</feature>
<name>A0A066ULK3_9VIBR</name>
<feature type="region of interest" description="Disordered" evidence="1">
    <location>
        <begin position="35"/>
        <end position="78"/>
    </location>
</feature>
<gene>
    <name evidence="3" type="ORF">VFDL14_02930</name>
</gene>
<proteinExistence type="predicted"/>
<dbReference type="OrthoDB" id="5905774at2"/>
<dbReference type="EMBL" id="JFFR01000025">
    <property type="protein sequence ID" value="KDN27950.1"/>
    <property type="molecule type" value="Genomic_DNA"/>
</dbReference>
<evidence type="ECO:0000313" key="4">
    <source>
        <dbReference type="Proteomes" id="UP000027219"/>
    </source>
</evidence>
<dbReference type="STRING" id="212667.VFDL14_02930"/>
<dbReference type="AlphaFoldDB" id="A0A066ULK3"/>
<organism evidence="3 4">
    <name type="scientific">Vibrio fortis</name>
    <dbReference type="NCBI Taxonomy" id="212667"/>
    <lineage>
        <taxon>Bacteria</taxon>
        <taxon>Pseudomonadati</taxon>
        <taxon>Pseudomonadota</taxon>
        <taxon>Gammaproteobacteria</taxon>
        <taxon>Vibrionales</taxon>
        <taxon>Vibrionaceae</taxon>
        <taxon>Vibrio</taxon>
    </lineage>
</organism>
<keyword evidence="2" id="KW-0732">Signal</keyword>
<dbReference type="RefSeq" id="WP_032552167.1">
    <property type="nucleotide sequence ID" value="NZ_JFFR01000025.1"/>
</dbReference>
<dbReference type="Proteomes" id="UP000027219">
    <property type="component" value="Unassembled WGS sequence"/>
</dbReference>
<sequence>MKKLIALGLMAISMNTAFAADGNYTGTIDMTATSNNQVQSERIAPEPKLQGRNEASDGGVRFVSHAEQHEPVLNGRRD</sequence>